<dbReference type="Proteomes" id="UP000476064">
    <property type="component" value="Chromosome"/>
</dbReference>
<sequence length="180" mass="17752">MASTPRAAAGTSALGGSTGEQAPRFSPAVRAITPTAVGAGTGPEGASAAPGLAEGGLPGGMGGNSAAAPVTGDDGSQAAAGPVQPAEQAQWNAASYKPETWFTRIGGMEGIMAGMSNAQKLYGMYKQIQPMVKWLNGLGGGATAAIQSVAKGAPRRRSGRGGKPSASGARRTVRAGMKNR</sequence>
<evidence type="ECO:0000313" key="2">
    <source>
        <dbReference type="EMBL" id="QHT58703.1"/>
    </source>
</evidence>
<feature type="region of interest" description="Disordered" evidence="1">
    <location>
        <begin position="1"/>
        <end position="23"/>
    </location>
</feature>
<feature type="region of interest" description="Disordered" evidence="1">
    <location>
        <begin position="149"/>
        <end position="180"/>
    </location>
</feature>
<proteinExistence type="predicted"/>
<dbReference type="RefSeq" id="WP_162354773.1">
    <property type="nucleotide sequence ID" value="NZ_CP048209.1"/>
</dbReference>
<organism evidence="2 3">
    <name type="scientific">Paenibacillus lycopersici</name>
    <dbReference type="NCBI Taxonomy" id="2704462"/>
    <lineage>
        <taxon>Bacteria</taxon>
        <taxon>Bacillati</taxon>
        <taxon>Bacillota</taxon>
        <taxon>Bacilli</taxon>
        <taxon>Bacillales</taxon>
        <taxon>Paenibacillaceae</taxon>
        <taxon>Paenibacillus</taxon>
    </lineage>
</organism>
<name>A0A6C0FTN3_9BACL</name>
<feature type="compositionally biased region" description="Gly residues" evidence="1">
    <location>
        <begin position="53"/>
        <end position="63"/>
    </location>
</feature>
<feature type="compositionally biased region" description="Basic residues" evidence="1">
    <location>
        <begin position="171"/>
        <end position="180"/>
    </location>
</feature>
<accession>A0A6C0FTN3</accession>
<keyword evidence="3" id="KW-1185">Reference proteome</keyword>
<feature type="region of interest" description="Disordered" evidence="1">
    <location>
        <begin position="35"/>
        <end position="91"/>
    </location>
</feature>
<dbReference type="KEGG" id="plyc:GXP70_01040"/>
<dbReference type="EMBL" id="CP048209">
    <property type="protein sequence ID" value="QHT58703.1"/>
    <property type="molecule type" value="Genomic_DNA"/>
</dbReference>
<reference evidence="2 3" key="1">
    <citation type="submission" date="2020-01" db="EMBL/GenBank/DDBJ databases">
        <title>Paenibacillus sp. nov., isolated from tomato rhizosphere.</title>
        <authorList>
            <person name="Weon H.-Y."/>
            <person name="Lee S.A."/>
        </authorList>
    </citation>
    <scope>NUCLEOTIDE SEQUENCE [LARGE SCALE GENOMIC DNA]</scope>
    <source>
        <strain evidence="2 3">12200R-189</strain>
    </source>
</reference>
<dbReference type="AlphaFoldDB" id="A0A6C0FTN3"/>
<evidence type="ECO:0000313" key="3">
    <source>
        <dbReference type="Proteomes" id="UP000476064"/>
    </source>
</evidence>
<protein>
    <submittedName>
        <fullName evidence="2">Uncharacterized protein</fullName>
    </submittedName>
</protein>
<gene>
    <name evidence="2" type="ORF">GXP70_01040</name>
</gene>
<evidence type="ECO:0000256" key="1">
    <source>
        <dbReference type="SAM" id="MobiDB-lite"/>
    </source>
</evidence>